<dbReference type="SUPFAM" id="SSF53335">
    <property type="entry name" value="S-adenosyl-L-methionine-dependent methyltransferases"/>
    <property type="match status" value="1"/>
</dbReference>
<feature type="active site" description="Nucleophile" evidence="4">
    <location>
        <position position="434"/>
    </location>
</feature>
<dbReference type="PROSITE" id="PS01230">
    <property type="entry name" value="TRMA_1"/>
    <property type="match status" value="1"/>
</dbReference>
<accession>A0A0H5DNB8</accession>
<feature type="binding site" evidence="4">
    <location>
        <position position="357"/>
    </location>
    <ligand>
        <name>S-adenosyl-L-methionine</name>
        <dbReference type="ChEBI" id="CHEBI:59789"/>
    </ligand>
</feature>
<dbReference type="GO" id="GO:0070041">
    <property type="term" value="F:rRNA (uridine-C5-)-methyltransferase activity"/>
    <property type="evidence" value="ECO:0007669"/>
    <property type="project" value="TreeGrafter"/>
</dbReference>
<dbReference type="NCBIfam" id="TIGR00479">
    <property type="entry name" value="rumA"/>
    <property type="match status" value="1"/>
</dbReference>
<dbReference type="CDD" id="cd02440">
    <property type="entry name" value="AdoMet_MTases"/>
    <property type="match status" value="1"/>
</dbReference>
<dbReference type="Pfam" id="PF05958">
    <property type="entry name" value="tRNA_U5-meth_tr"/>
    <property type="match status" value="1"/>
</dbReference>
<reference evidence="7" key="1">
    <citation type="submission" date="2015-06" db="EMBL/GenBank/DDBJ databases">
        <authorList>
            <person name="Bertelli C."/>
        </authorList>
    </citation>
    <scope>NUCLEOTIDE SEQUENCE [LARGE SCALE GENOMIC DNA]</scope>
    <source>
        <strain evidence="7">CRIB-30</strain>
    </source>
</reference>
<dbReference type="InterPro" id="IPR012340">
    <property type="entry name" value="NA-bd_OB-fold"/>
</dbReference>
<feature type="binding site" evidence="4">
    <location>
        <position position="407"/>
    </location>
    <ligand>
        <name>S-adenosyl-L-methionine</name>
        <dbReference type="ChEBI" id="CHEBI:59789"/>
    </ligand>
</feature>
<gene>
    <name evidence="6" type="ORF">ELAC_0286</name>
</gene>
<dbReference type="GO" id="GO:0070475">
    <property type="term" value="P:rRNA base methylation"/>
    <property type="evidence" value="ECO:0007669"/>
    <property type="project" value="TreeGrafter"/>
</dbReference>
<dbReference type="EMBL" id="CWGJ01000005">
    <property type="protein sequence ID" value="CRX37647.1"/>
    <property type="molecule type" value="Genomic_DNA"/>
</dbReference>
<dbReference type="Gene3D" id="2.40.50.140">
    <property type="entry name" value="Nucleic acid-binding proteins"/>
    <property type="match status" value="1"/>
</dbReference>
<organism evidence="6 7">
    <name type="scientific">Estrella lausannensis</name>
    <dbReference type="NCBI Taxonomy" id="483423"/>
    <lineage>
        <taxon>Bacteria</taxon>
        <taxon>Pseudomonadati</taxon>
        <taxon>Chlamydiota</taxon>
        <taxon>Chlamydiia</taxon>
        <taxon>Parachlamydiales</taxon>
        <taxon>Candidatus Criblamydiaceae</taxon>
        <taxon>Estrella</taxon>
    </lineage>
</organism>
<feature type="binding site" evidence="4">
    <location>
        <position position="307"/>
    </location>
    <ligand>
        <name>S-adenosyl-L-methionine</name>
        <dbReference type="ChEBI" id="CHEBI:59789"/>
    </ligand>
</feature>
<evidence type="ECO:0000256" key="2">
    <source>
        <dbReference type="ARBA" id="ARBA00022679"/>
    </source>
</evidence>
<sequence length="478" mass="53339">MNKLKVLEIEIVELNKKGNGVGFVVSGTGSLSSVEVPFAVPQDVVRINVIKEKKRAKGIIDEILKPSPVRVPPRCKHFGDCGGCRFQNISYSEQLKFKQADILACFKSLLTGKEDIRPIIPCEVNWNYRNKMEFSFSEDSKGNKFLGLIRDSSKGKVVSIEECHLVSPWFQDVLNAVRQWWAESDIKAFHPFKATGSLRTLTLREGINTQDKMVILNVSGNPEYALSKSELESFSEAVKKTFKSNDQLSLKSIFLRIQQAAEGMETNFFEIHLFGADHIRETLKVAIDESARPMNFSFHVSPTAFFQPNSFQAGKLYESALQMAEITKDDVVYDLYCGTGTLGIIAAKKAKKVVGIEISPESILDAKTNAELNGVDNIHFLTGAVRNVLSQIMQDKTHPKPDVIVVDPPRPGLDPEAMRALIEVSPNKILYVSCNPHTQADNVKELLMHGYKIIAVQPIDQFPHTPHVENVVLLQKSS</sequence>
<dbReference type="Gene3D" id="2.40.50.1070">
    <property type="match status" value="1"/>
</dbReference>
<keyword evidence="3 4" id="KW-0949">S-adenosyl-L-methionine</keyword>
<evidence type="ECO:0000313" key="7">
    <source>
        <dbReference type="Proteomes" id="UP000220251"/>
    </source>
</evidence>
<dbReference type="InterPro" id="IPR010280">
    <property type="entry name" value="U5_MeTrfase_fam"/>
</dbReference>
<evidence type="ECO:0000256" key="3">
    <source>
        <dbReference type="ARBA" id="ARBA00022691"/>
    </source>
</evidence>
<protein>
    <submittedName>
        <fullName evidence="6">Uncharacterized RNA methyltransferase</fullName>
        <ecNumber evidence="6">2.1.1.-</ecNumber>
    </submittedName>
</protein>
<dbReference type="PROSITE" id="PS51687">
    <property type="entry name" value="SAM_MT_RNA_M5U"/>
    <property type="match status" value="1"/>
</dbReference>
<proteinExistence type="inferred from homology"/>
<evidence type="ECO:0000256" key="5">
    <source>
        <dbReference type="PROSITE-ProRule" id="PRU10015"/>
    </source>
</evidence>
<dbReference type="PANTHER" id="PTHR11061:SF30">
    <property type="entry name" value="TRNA (URACIL(54)-C(5))-METHYLTRANSFERASE"/>
    <property type="match status" value="1"/>
</dbReference>
<evidence type="ECO:0000313" key="6">
    <source>
        <dbReference type="EMBL" id="CRX37647.1"/>
    </source>
</evidence>
<evidence type="ECO:0000256" key="4">
    <source>
        <dbReference type="PROSITE-ProRule" id="PRU01024"/>
    </source>
</evidence>
<dbReference type="PROSITE" id="PS01231">
    <property type="entry name" value="TRMA_2"/>
    <property type="match status" value="1"/>
</dbReference>
<comment type="similarity">
    <text evidence="4">Belongs to the class I-like SAM-binding methyltransferase superfamily. RNA M5U methyltransferase family.</text>
</comment>
<dbReference type="EC" id="2.1.1.-" evidence="6"/>
<dbReference type="InterPro" id="IPR030391">
    <property type="entry name" value="MeTrfase_TrmA_CS"/>
</dbReference>
<dbReference type="FunFam" id="3.40.50.150:FF:000009">
    <property type="entry name" value="23S rRNA (Uracil(1939)-C(5))-methyltransferase RlmD"/>
    <property type="match status" value="1"/>
</dbReference>
<keyword evidence="2 4" id="KW-0808">Transferase</keyword>
<evidence type="ECO:0000256" key="1">
    <source>
        <dbReference type="ARBA" id="ARBA00022603"/>
    </source>
</evidence>
<dbReference type="Gene3D" id="3.40.50.150">
    <property type="entry name" value="Vaccinia Virus protein VP39"/>
    <property type="match status" value="1"/>
</dbReference>
<name>A0A0H5DNB8_9BACT</name>
<keyword evidence="1 4" id="KW-0489">Methyltransferase</keyword>
<dbReference type="RefSeq" id="WP_098037507.1">
    <property type="nucleotide sequence ID" value="NZ_CWGJ01000005.1"/>
</dbReference>
<dbReference type="Proteomes" id="UP000220251">
    <property type="component" value="Unassembled WGS sequence"/>
</dbReference>
<feature type="binding site" evidence="4">
    <location>
        <position position="336"/>
    </location>
    <ligand>
        <name>S-adenosyl-L-methionine</name>
        <dbReference type="ChEBI" id="CHEBI:59789"/>
    </ligand>
</feature>
<dbReference type="InterPro" id="IPR030390">
    <property type="entry name" value="MeTrfase_TrmA_AS"/>
</dbReference>
<keyword evidence="7" id="KW-1185">Reference proteome</keyword>
<dbReference type="InterPro" id="IPR029063">
    <property type="entry name" value="SAM-dependent_MTases_sf"/>
</dbReference>
<dbReference type="AlphaFoldDB" id="A0A0H5DNB8"/>
<dbReference type="OrthoDB" id="9804590at2"/>
<feature type="active site" evidence="5">
    <location>
        <position position="434"/>
    </location>
</feature>
<dbReference type="PANTHER" id="PTHR11061">
    <property type="entry name" value="RNA M5U METHYLTRANSFERASE"/>
    <property type="match status" value="1"/>
</dbReference>